<evidence type="ECO:0000313" key="2">
    <source>
        <dbReference type="Proteomes" id="UP001615550"/>
    </source>
</evidence>
<sequence>MPVVLGTELERLKQEMMQASTANDVQIPQFSHANAFFLPVSTQQKPYHESLLCNQCNR</sequence>
<dbReference type="Proteomes" id="UP001615550">
    <property type="component" value="Unassembled WGS sequence"/>
</dbReference>
<evidence type="ECO:0000313" key="1">
    <source>
        <dbReference type="EMBL" id="MFJ1269089.1"/>
    </source>
</evidence>
<name>A0ABW8D8Q3_9GAMM</name>
<accession>A0ABW8D8Q3</accession>
<keyword evidence="2" id="KW-1185">Reference proteome</keyword>
<dbReference type="RefSeq" id="WP_400187915.1">
    <property type="nucleotide sequence ID" value="NZ_JBGORX010000004.1"/>
</dbReference>
<organism evidence="1 2">
    <name type="scientific">Legionella lytica</name>
    <dbReference type="NCBI Taxonomy" id="96232"/>
    <lineage>
        <taxon>Bacteria</taxon>
        <taxon>Pseudomonadati</taxon>
        <taxon>Pseudomonadota</taxon>
        <taxon>Gammaproteobacteria</taxon>
        <taxon>Legionellales</taxon>
        <taxon>Legionellaceae</taxon>
        <taxon>Legionella</taxon>
    </lineage>
</organism>
<comment type="caution">
    <text evidence="1">The sequence shown here is derived from an EMBL/GenBank/DDBJ whole genome shotgun (WGS) entry which is preliminary data.</text>
</comment>
<gene>
    <name evidence="1" type="ORF">ACD661_11010</name>
</gene>
<dbReference type="EMBL" id="JBGORX010000004">
    <property type="protein sequence ID" value="MFJ1269089.1"/>
    <property type="molecule type" value="Genomic_DNA"/>
</dbReference>
<proteinExistence type="predicted"/>
<protein>
    <submittedName>
        <fullName evidence="1">Uncharacterized protein</fullName>
    </submittedName>
</protein>
<reference evidence="1 2" key="1">
    <citation type="submission" date="2024-08" db="EMBL/GenBank/DDBJ databases">
        <title>Draft Genome Sequence of Legionella lytica strain DSB2004, Isolated From a Fire Sprinkler System.</title>
        <authorList>
            <person name="Everhart A.D."/>
            <person name="Kidane D.T."/>
            <person name="Farone A.L."/>
            <person name="Farone M.B."/>
        </authorList>
    </citation>
    <scope>NUCLEOTIDE SEQUENCE [LARGE SCALE GENOMIC DNA]</scope>
    <source>
        <strain evidence="1 2">DSB2004</strain>
    </source>
</reference>